<feature type="domain" description="Ketosynthase family 3 (KS3)" evidence="5">
    <location>
        <begin position="2"/>
        <end position="452"/>
    </location>
</feature>
<dbReference type="GO" id="GO:0006633">
    <property type="term" value="P:fatty acid biosynthetic process"/>
    <property type="evidence" value="ECO:0007669"/>
    <property type="project" value="TreeGrafter"/>
</dbReference>
<dbReference type="InterPro" id="IPR014031">
    <property type="entry name" value="Ketoacyl_synth_C"/>
</dbReference>
<dbReference type="SMART" id="SM00825">
    <property type="entry name" value="PKS_KS"/>
    <property type="match status" value="1"/>
</dbReference>
<evidence type="ECO:0000256" key="3">
    <source>
        <dbReference type="ARBA" id="ARBA00022679"/>
    </source>
</evidence>
<dbReference type="RefSeq" id="WP_096360596.1">
    <property type="nucleotide sequence ID" value="NZ_AP014879.1"/>
</dbReference>
<evidence type="ECO:0000256" key="2">
    <source>
        <dbReference type="ARBA" id="ARBA00008467"/>
    </source>
</evidence>
<dbReference type="PROSITE" id="PS52004">
    <property type="entry name" value="KS3_2"/>
    <property type="match status" value="1"/>
</dbReference>
<comment type="pathway">
    <text evidence="1">Lipid metabolism; fatty acid biosynthesis.</text>
</comment>
<dbReference type="PANTHER" id="PTHR11712">
    <property type="entry name" value="POLYKETIDE SYNTHASE-RELATED"/>
    <property type="match status" value="1"/>
</dbReference>
<dbReference type="EMBL" id="AP014879">
    <property type="protein sequence ID" value="BAV33782.1"/>
    <property type="molecule type" value="Genomic_DNA"/>
</dbReference>
<comment type="similarity">
    <text evidence="2 4">Belongs to the thiolase-like superfamily. Beta-ketoacyl-ACP synthases family.</text>
</comment>
<dbReference type="InterPro" id="IPR020841">
    <property type="entry name" value="PKS_Beta-ketoAc_synthase_dom"/>
</dbReference>
<dbReference type="SUPFAM" id="SSF53901">
    <property type="entry name" value="Thiolase-like"/>
    <property type="match status" value="2"/>
</dbReference>
<dbReference type="Pfam" id="PF02801">
    <property type="entry name" value="Ketoacyl-synt_C"/>
    <property type="match status" value="1"/>
</dbReference>
<dbReference type="InterPro" id="IPR014030">
    <property type="entry name" value="Ketoacyl_synth_N"/>
</dbReference>
<reference evidence="6 7" key="1">
    <citation type="submission" date="2015-05" db="EMBL/GenBank/DDBJ databases">
        <title>Complete genome sequence of a sulfur-oxidizing gammaproteobacterium strain HA5.</title>
        <authorList>
            <person name="Miura A."/>
            <person name="Kojima H."/>
            <person name="Fukui M."/>
        </authorList>
    </citation>
    <scope>NUCLEOTIDE SEQUENCE [LARGE SCALE GENOMIC DNA]</scope>
    <source>
        <strain evidence="6 7">HA5</strain>
    </source>
</reference>
<evidence type="ECO:0000259" key="5">
    <source>
        <dbReference type="PROSITE" id="PS52004"/>
    </source>
</evidence>
<dbReference type="Proteomes" id="UP000243180">
    <property type="component" value="Chromosome"/>
</dbReference>
<dbReference type="InterPro" id="IPR016039">
    <property type="entry name" value="Thiolase-like"/>
</dbReference>
<accession>A0A1B4XG39</accession>
<dbReference type="Gene3D" id="3.40.47.10">
    <property type="match status" value="1"/>
</dbReference>
<evidence type="ECO:0000256" key="1">
    <source>
        <dbReference type="ARBA" id="ARBA00005194"/>
    </source>
</evidence>
<dbReference type="AlphaFoldDB" id="A0A1B4XG39"/>
<proteinExistence type="inferred from homology"/>
<dbReference type="OrthoDB" id="9808669at2"/>
<sequence length="454" mass="48526">MNRRVVITGAGVVSSLGSDVDVFWSRCLSGASAVVPVPASWPYHSELHSRIWAPLPELDPESLGVARAERLQLDPVAMLALGAAREAIGRAGFSLVPAGERSRNFVLSGADSARTGVFFGTGLGGAITFLQNHTHHLFRKSRAALAAYTDEHKGMEDHTVLDGVIAQMTHGTRFNPFEVSMVMPNAPAAAIGIKYSLTGPNQTCCLACASGTVAVGNAFRAVRDGRVDVAVSGGCEYFADEHGHIFRSFDVSGTLVREFADPQTANRPFDEKRSGFLFSQGGAASLVLEELEHAQRRGAPIMAEVIGFSETFDAHSMMSLAPGGKQIERMIRSTLSDAGVSPDVVDYVNAHGTGTRNNDEIEAGVIERVFGKSVRVNSTKSILGHTIGASGAFEALVTALTLRDGKTHICKNLDTPLLDLNFVRRVERFDPQVGLTQSFAFGGHNAAVAMRRFS</sequence>
<dbReference type="CDD" id="cd00834">
    <property type="entry name" value="KAS_I_II"/>
    <property type="match status" value="1"/>
</dbReference>
<dbReference type="InterPro" id="IPR000794">
    <property type="entry name" value="Beta-ketoacyl_synthase"/>
</dbReference>
<keyword evidence="3 4" id="KW-0808">Transferase</keyword>
<evidence type="ECO:0000256" key="4">
    <source>
        <dbReference type="RuleBase" id="RU003694"/>
    </source>
</evidence>
<protein>
    <submittedName>
        <fullName evidence="6">3-oxoacyl-ACP synthase</fullName>
    </submittedName>
</protein>
<dbReference type="PANTHER" id="PTHR11712:SF336">
    <property type="entry name" value="3-OXOACYL-[ACYL-CARRIER-PROTEIN] SYNTHASE, MITOCHONDRIAL"/>
    <property type="match status" value="1"/>
</dbReference>
<name>A0A1B4XG39_9GAMM</name>
<dbReference type="GO" id="GO:0004315">
    <property type="term" value="F:3-oxoacyl-[acyl-carrier-protein] synthase activity"/>
    <property type="evidence" value="ECO:0007669"/>
    <property type="project" value="TreeGrafter"/>
</dbReference>
<dbReference type="Pfam" id="PF00109">
    <property type="entry name" value="ketoacyl-synt"/>
    <property type="match status" value="1"/>
</dbReference>
<evidence type="ECO:0000313" key="7">
    <source>
        <dbReference type="Proteomes" id="UP000243180"/>
    </source>
</evidence>
<keyword evidence="7" id="KW-1185">Reference proteome</keyword>
<evidence type="ECO:0000313" key="6">
    <source>
        <dbReference type="EMBL" id="BAV33782.1"/>
    </source>
</evidence>
<dbReference type="KEGG" id="slim:SCL_1474"/>
<gene>
    <name evidence="6" type="ORF">SCL_1474</name>
</gene>
<organism evidence="6 7">
    <name type="scientific">Sulfuricaulis limicola</name>
    <dbReference type="NCBI Taxonomy" id="1620215"/>
    <lineage>
        <taxon>Bacteria</taxon>
        <taxon>Pseudomonadati</taxon>
        <taxon>Pseudomonadota</taxon>
        <taxon>Gammaproteobacteria</taxon>
        <taxon>Acidiferrobacterales</taxon>
        <taxon>Acidiferrobacteraceae</taxon>
        <taxon>Sulfuricaulis</taxon>
    </lineage>
</organism>
<dbReference type="InParanoid" id="A0A1B4XG39"/>